<keyword evidence="3" id="KW-1185">Reference proteome</keyword>
<evidence type="ECO:0000313" key="2">
    <source>
        <dbReference type="EMBL" id="RPB22354.1"/>
    </source>
</evidence>
<dbReference type="EMBL" id="ML121552">
    <property type="protein sequence ID" value="RPB22354.1"/>
    <property type="molecule type" value="Genomic_DNA"/>
</dbReference>
<organism evidence="2 3">
    <name type="scientific">Terfezia boudieri ATCC MYA-4762</name>
    <dbReference type="NCBI Taxonomy" id="1051890"/>
    <lineage>
        <taxon>Eukaryota</taxon>
        <taxon>Fungi</taxon>
        <taxon>Dikarya</taxon>
        <taxon>Ascomycota</taxon>
        <taxon>Pezizomycotina</taxon>
        <taxon>Pezizomycetes</taxon>
        <taxon>Pezizales</taxon>
        <taxon>Pezizaceae</taxon>
        <taxon>Terfezia</taxon>
    </lineage>
</organism>
<dbReference type="AlphaFoldDB" id="A0A3N4LHH7"/>
<sequence>MAKKESYLTLHKEFQTMHIGELHIGSSCMFFFATELNPTLVPATANGYRVGNSSCIGGTGEHAKYPKEQVNKHGESKGHLLHDSNDRETWQLVFIVIGGDCDFSECLQPPVTSKQIRTYFDSAAALQQVVASEQLTKDMWISLLGSGSGFSEAAAASTGATQISGNMPTGADGNTRSK</sequence>
<evidence type="ECO:0000256" key="1">
    <source>
        <dbReference type="SAM" id="MobiDB-lite"/>
    </source>
</evidence>
<dbReference type="InParanoid" id="A0A3N4LHH7"/>
<accession>A0A3N4LHH7</accession>
<evidence type="ECO:0000313" key="3">
    <source>
        <dbReference type="Proteomes" id="UP000267821"/>
    </source>
</evidence>
<gene>
    <name evidence="2" type="ORF">L211DRAFT_850663</name>
</gene>
<name>A0A3N4LHH7_9PEZI</name>
<dbReference type="Proteomes" id="UP000267821">
    <property type="component" value="Unassembled WGS sequence"/>
</dbReference>
<protein>
    <submittedName>
        <fullName evidence="2">Uncharacterized protein</fullName>
    </submittedName>
</protein>
<proteinExistence type="predicted"/>
<reference evidence="2 3" key="1">
    <citation type="journal article" date="2018" name="Nat. Ecol. Evol.">
        <title>Pezizomycetes genomes reveal the molecular basis of ectomycorrhizal truffle lifestyle.</title>
        <authorList>
            <person name="Murat C."/>
            <person name="Payen T."/>
            <person name="Noel B."/>
            <person name="Kuo A."/>
            <person name="Morin E."/>
            <person name="Chen J."/>
            <person name="Kohler A."/>
            <person name="Krizsan K."/>
            <person name="Balestrini R."/>
            <person name="Da Silva C."/>
            <person name="Montanini B."/>
            <person name="Hainaut M."/>
            <person name="Levati E."/>
            <person name="Barry K.W."/>
            <person name="Belfiori B."/>
            <person name="Cichocki N."/>
            <person name="Clum A."/>
            <person name="Dockter R.B."/>
            <person name="Fauchery L."/>
            <person name="Guy J."/>
            <person name="Iotti M."/>
            <person name="Le Tacon F."/>
            <person name="Lindquist E.A."/>
            <person name="Lipzen A."/>
            <person name="Malagnac F."/>
            <person name="Mello A."/>
            <person name="Molinier V."/>
            <person name="Miyauchi S."/>
            <person name="Poulain J."/>
            <person name="Riccioni C."/>
            <person name="Rubini A."/>
            <person name="Sitrit Y."/>
            <person name="Splivallo R."/>
            <person name="Traeger S."/>
            <person name="Wang M."/>
            <person name="Zifcakova L."/>
            <person name="Wipf D."/>
            <person name="Zambonelli A."/>
            <person name="Paolocci F."/>
            <person name="Nowrousian M."/>
            <person name="Ottonello S."/>
            <person name="Baldrian P."/>
            <person name="Spatafora J.W."/>
            <person name="Henrissat B."/>
            <person name="Nagy L.G."/>
            <person name="Aury J.M."/>
            <person name="Wincker P."/>
            <person name="Grigoriev I.V."/>
            <person name="Bonfante P."/>
            <person name="Martin F.M."/>
        </authorList>
    </citation>
    <scope>NUCLEOTIDE SEQUENCE [LARGE SCALE GENOMIC DNA]</scope>
    <source>
        <strain evidence="2 3">ATCC MYA-4762</strain>
    </source>
</reference>
<feature type="region of interest" description="Disordered" evidence="1">
    <location>
        <begin position="159"/>
        <end position="178"/>
    </location>
</feature>